<reference evidence="2 3" key="1">
    <citation type="journal article" date="2018" name="Genome Biol. Evol.">
        <title>Multiple Roots of Fruiting Body Formation in Amoebozoa.</title>
        <authorList>
            <person name="Hillmann F."/>
            <person name="Forbes G."/>
            <person name="Novohradska S."/>
            <person name="Ferling I."/>
            <person name="Riege K."/>
            <person name="Groth M."/>
            <person name="Westermann M."/>
            <person name="Marz M."/>
            <person name="Spaller T."/>
            <person name="Winckler T."/>
            <person name="Schaap P."/>
            <person name="Glockner G."/>
        </authorList>
    </citation>
    <scope>NUCLEOTIDE SEQUENCE [LARGE SCALE GENOMIC DNA]</scope>
    <source>
        <strain evidence="2 3">Jena</strain>
    </source>
</reference>
<dbReference type="AlphaFoldDB" id="A0A2P6NWC8"/>
<feature type="region of interest" description="Disordered" evidence="1">
    <location>
        <begin position="100"/>
        <end position="126"/>
    </location>
</feature>
<keyword evidence="3" id="KW-1185">Reference proteome</keyword>
<feature type="compositionally biased region" description="Low complexity" evidence="1">
    <location>
        <begin position="102"/>
        <end position="126"/>
    </location>
</feature>
<evidence type="ECO:0000313" key="2">
    <source>
        <dbReference type="EMBL" id="PRP88260.1"/>
    </source>
</evidence>
<gene>
    <name evidence="2" type="ORF">PROFUN_03369</name>
</gene>
<comment type="caution">
    <text evidence="2">The sequence shown here is derived from an EMBL/GenBank/DDBJ whole genome shotgun (WGS) entry which is preliminary data.</text>
</comment>
<organism evidence="2 3">
    <name type="scientific">Planoprotostelium fungivorum</name>
    <dbReference type="NCBI Taxonomy" id="1890364"/>
    <lineage>
        <taxon>Eukaryota</taxon>
        <taxon>Amoebozoa</taxon>
        <taxon>Evosea</taxon>
        <taxon>Variosea</taxon>
        <taxon>Cavosteliida</taxon>
        <taxon>Cavosteliaceae</taxon>
        <taxon>Planoprotostelium</taxon>
    </lineage>
</organism>
<dbReference type="InParanoid" id="A0A2P6NWC8"/>
<proteinExistence type="predicted"/>
<dbReference type="Proteomes" id="UP000241769">
    <property type="component" value="Unassembled WGS sequence"/>
</dbReference>
<dbReference type="EMBL" id="MDYQ01000012">
    <property type="protein sequence ID" value="PRP88260.1"/>
    <property type="molecule type" value="Genomic_DNA"/>
</dbReference>
<evidence type="ECO:0000256" key="1">
    <source>
        <dbReference type="SAM" id="MobiDB-lite"/>
    </source>
</evidence>
<evidence type="ECO:0000313" key="3">
    <source>
        <dbReference type="Proteomes" id="UP000241769"/>
    </source>
</evidence>
<name>A0A2P6NWC8_9EUKA</name>
<accession>A0A2P6NWC8</accession>
<protein>
    <submittedName>
        <fullName evidence="2">Uncharacterized protein</fullName>
    </submittedName>
</protein>
<sequence>MSRDLAAENQYLRQEIDKLTMVLQHQKQRSAEFLRADLDKTNSMQNELSNLQAQSANMWKEYQQLMRTVAAKQHGGHLGHGSISRNNSVRFERLGSRVDLMSSSNGTHSGVSSLSSSTSSLHINDH</sequence>